<gene>
    <name evidence="3" type="ORF">CQA76_07670</name>
</gene>
<dbReference type="OrthoDB" id="345640at2"/>
<dbReference type="EMBL" id="NXMA01000015">
    <property type="protein sequence ID" value="TKX30613.1"/>
    <property type="molecule type" value="Genomic_DNA"/>
</dbReference>
<dbReference type="NCBIfam" id="TIGR03349">
    <property type="entry name" value="IV_VI_DotU"/>
    <property type="match status" value="1"/>
</dbReference>
<protein>
    <submittedName>
        <fullName evidence="3">Glutamyl-tRNA amidotransferase</fullName>
    </submittedName>
</protein>
<evidence type="ECO:0000313" key="3">
    <source>
        <dbReference type="EMBL" id="TKX30613.1"/>
    </source>
</evidence>
<dbReference type="Pfam" id="PF09850">
    <property type="entry name" value="DotU"/>
    <property type="match status" value="1"/>
</dbReference>
<dbReference type="InterPro" id="IPR038522">
    <property type="entry name" value="T4/T6SS_DotU_sf"/>
</dbReference>
<dbReference type="NCBIfam" id="NF038228">
    <property type="entry name" value="IcmH_DotU_IVB"/>
    <property type="match status" value="1"/>
</dbReference>
<dbReference type="PANTHER" id="PTHR38033">
    <property type="entry name" value="MEMBRANE PROTEIN-RELATED"/>
    <property type="match status" value="1"/>
</dbReference>
<dbReference type="RefSeq" id="WP_137622813.1">
    <property type="nucleotide sequence ID" value="NZ_NXMA01000015.1"/>
</dbReference>
<sequence length="260" mass="30356">MNEQQSNEIKEELNLILSSGMEGLKNNRIVDYSLELLLLSYRLSKVTSMDTSALDKLKEMLVNNILAISAKLSACREYEEKDIIKFRYCLCVFMDESLMKNELFIEFWAKNTLTVRLFDETLGGDNFYDIALSWLNNPAKNKDFLEFIYACLILGYKGKYSEAKDREERIVYICNNIATSLASLYDIEEDLAFKKAYRVNVEESTWQKFLRLYSKKLIIILPLLIIFGIYSYTAFNLETNNIRIDNNLSKIILETKNTNY</sequence>
<name>A0A4U7BG06_9BACT</name>
<feature type="transmembrane region" description="Helical" evidence="1">
    <location>
        <begin position="217"/>
        <end position="235"/>
    </location>
</feature>
<dbReference type="InterPro" id="IPR017732">
    <property type="entry name" value="T4/T6SS_DotU"/>
</dbReference>
<dbReference type="PANTHER" id="PTHR38033:SF1">
    <property type="entry name" value="DOTU FAMILY TYPE IV_VI SECRETION SYSTEM PROTEIN"/>
    <property type="match status" value="1"/>
</dbReference>
<keyword evidence="1" id="KW-0472">Membrane</keyword>
<proteinExistence type="predicted"/>
<dbReference type="Proteomes" id="UP000310353">
    <property type="component" value="Unassembled WGS sequence"/>
</dbReference>
<evidence type="ECO:0000259" key="2">
    <source>
        <dbReference type="Pfam" id="PF09850"/>
    </source>
</evidence>
<organism evidence="3 4">
    <name type="scientific">Campylobacter aviculae</name>
    <dbReference type="NCBI Taxonomy" id="2510190"/>
    <lineage>
        <taxon>Bacteria</taxon>
        <taxon>Pseudomonadati</taxon>
        <taxon>Campylobacterota</taxon>
        <taxon>Epsilonproteobacteria</taxon>
        <taxon>Campylobacterales</taxon>
        <taxon>Campylobacteraceae</taxon>
        <taxon>Campylobacter</taxon>
    </lineage>
</organism>
<keyword evidence="4" id="KW-1185">Reference proteome</keyword>
<dbReference type="AlphaFoldDB" id="A0A4U7BG06"/>
<evidence type="ECO:0000256" key="1">
    <source>
        <dbReference type="SAM" id="Phobius"/>
    </source>
</evidence>
<feature type="domain" description="Type IV / VI secretion system DotU" evidence="2">
    <location>
        <begin position="29"/>
        <end position="232"/>
    </location>
</feature>
<keyword evidence="1" id="KW-0812">Transmembrane</keyword>
<evidence type="ECO:0000313" key="4">
    <source>
        <dbReference type="Proteomes" id="UP000310353"/>
    </source>
</evidence>
<comment type="caution">
    <text evidence="3">The sequence shown here is derived from an EMBL/GenBank/DDBJ whole genome shotgun (WGS) entry which is preliminary data.</text>
</comment>
<keyword evidence="1" id="KW-1133">Transmembrane helix</keyword>
<keyword evidence="3" id="KW-0808">Transferase</keyword>
<dbReference type="Gene3D" id="1.25.40.590">
    <property type="entry name" value="Type IV / VI secretion system, DotU"/>
    <property type="match status" value="1"/>
</dbReference>
<accession>A0A4U7BG06</accession>
<dbReference type="GO" id="GO:0016740">
    <property type="term" value="F:transferase activity"/>
    <property type="evidence" value="ECO:0007669"/>
    <property type="project" value="UniProtKB-KW"/>
</dbReference>
<reference evidence="3 4" key="1">
    <citation type="submission" date="2018-05" db="EMBL/GenBank/DDBJ databases">
        <title>Novel Campyloabacter and Helicobacter Species and Strains.</title>
        <authorList>
            <person name="Mannion A.J."/>
            <person name="Shen Z."/>
            <person name="Fox J.G."/>
        </authorList>
    </citation>
    <scope>NUCLEOTIDE SEQUENCE [LARGE SCALE GENOMIC DNA]</scope>
    <source>
        <strain evidence="4">MIT17-670</strain>
    </source>
</reference>